<dbReference type="EMBL" id="JANPWB010000002">
    <property type="protein sequence ID" value="KAJ1206480.1"/>
    <property type="molecule type" value="Genomic_DNA"/>
</dbReference>
<reference evidence="1" key="1">
    <citation type="journal article" date="2022" name="bioRxiv">
        <title>Sequencing and chromosome-scale assembly of the giantPleurodeles waltlgenome.</title>
        <authorList>
            <person name="Brown T."/>
            <person name="Elewa A."/>
            <person name="Iarovenko S."/>
            <person name="Subramanian E."/>
            <person name="Araus A.J."/>
            <person name="Petzold A."/>
            <person name="Susuki M."/>
            <person name="Suzuki K.-i.T."/>
            <person name="Hayashi T."/>
            <person name="Toyoda A."/>
            <person name="Oliveira C."/>
            <person name="Osipova E."/>
            <person name="Leigh N.D."/>
            <person name="Simon A."/>
            <person name="Yun M.H."/>
        </authorList>
    </citation>
    <scope>NUCLEOTIDE SEQUENCE</scope>
    <source>
        <strain evidence="1">20211129_DDA</strain>
        <tissue evidence="1">Liver</tissue>
    </source>
</reference>
<proteinExistence type="predicted"/>
<name>A0AAV7VXN4_PLEWA</name>
<dbReference type="Proteomes" id="UP001066276">
    <property type="component" value="Chromosome 1_2"/>
</dbReference>
<dbReference type="AlphaFoldDB" id="A0AAV7VXN4"/>
<evidence type="ECO:0000313" key="1">
    <source>
        <dbReference type="EMBL" id="KAJ1206480.1"/>
    </source>
</evidence>
<gene>
    <name evidence="1" type="ORF">NDU88_001885</name>
</gene>
<protein>
    <submittedName>
        <fullName evidence="1">Uncharacterized protein</fullName>
    </submittedName>
</protein>
<sequence length="84" mass="9201">MVRSLTDKDLLALGVPEEAWPRADPEGAERERCAVFKPTGYPRVLAGTGSAATNQNGVVKLTTFPPAFSMTSFMLRFVDARKEK</sequence>
<evidence type="ECO:0000313" key="2">
    <source>
        <dbReference type="Proteomes" id="UP001066276"/>
    </source>
</evidence>
<comment type="caution">
    <text evidence="1">The sequence shown here is derived from an EMBL/GenBank/DDBJ whole genome shotgun (WGS) entry which is preliminary data.</text>
</comment>
<keyword evidence="2" id="KW-1185">Reference proteome</keyword>
<accession>A0AAV7VXN4</accession>
<organism evidence="1 2">
    <name type="scientific">Pleurodeles waltl</name>
    <name type="common">Iberian ribbed newt</name>
    <dbReference type="NCBI Taxonomy" id="8319"/>
    <lineage>
        <taxon>Eukaryota</taxon>
        <taxon>Metazoa</taxon>
        <taxon>Chordata</taxon>
        <taxon>Craniata</taxon>
        <taxon>Vertebrata</taxon>
        <taxon>Euteleostomi</taxon>
        <taxon>Amphibia</taxon>
        <taxon>Batrachia</taxon>
        <taxon>Caudata</taxon>
        <taxon>Salamandroidea</taxon>
        <taxon>Salamandridae</taxon>
        <taxon>Pleurodelinae</taxon>
        <taxon>Pleurodeles</taxon>
    </lineage>
</organism>